<reference evidence="17" key="1">
    <citation type="submission" date="2015-10" db="EMBL/GenBank/DDBJ databases">
        <title>Metagenome-Assembled Genomes uncover a global brackish microbiome.</title>
        <authorList>
            <person name="Hugerth L.W."/>
            <person name="Larsson J."/>
            <person name="Alneberg J."/>
            <person name="Lindh M.V."/>
            <person name="Legrand C."/>
            <person name="Pinhassi J."/>
            <person name="Andersson A."/>
        </authorList>
    </citation>
    <scope>NUCLEOTIDE SEQUENCE [LARGE SCALE GENOMIC DNA]</scope>
</reference>
<dbReference type="Pfam" id="PF03653">
    <property type="entry name" value="UPF0093"/>
    <property type="match status" value="1"/>
</dbReference>
<evidence type="ECO:0000256" key="15">
    <source>
        <dbReference type="SAM" id="Phobius"/>
    </source>
</evidence>
<name>A0A0R2PYG6_9GAMM</name>
<comment type="function">
    <text evidence="14">Catalyzes the oxidation of protoporphyrinogen IX to protoporphyrin IX.</text>
</comment>
<feature type="transmembrane region" description="Helical" evidence="15">
    <location>
        <begin position="109"/>
        <end position="127"/>
    </location>
</feature>
<dbReference type="AlphaFoldDB" id="A0A0R2PYG6"/>
<comment type="catalytic activity">
    <reaction evidence="13 14">
        <text>protoporphyrinogen IX + 3 A = protoporphyrin IX + 3 AH2</text>
        <dbReference type="Rhea" id="RHEA:62000"/>
        <dbReference type="ChEBI" id="CHEBI:13193"/>
        <dbReference type="ChEBI" id="CHEBI:17499"/>
        <dbReference type="ChEBI" id="CHEBI:57306"/>
        <dbReference type="ChEBI" id="CHEBI:57307"/>
    </reaction>
</comment>
<feature type="transmembrane region" description="Helical" evidence="15">
    <location>
        <begin position="37"/>
        <end position="58"/>
    </location>
</feature>
<keyword evidence="12 14" id="KW-0472">Membrane</keyword>
<dbReference type="GO" id="GO:0070818">
    <property type="term" value="F:protoporphyrinogen oxidase activity"/>
    <property type="evidence" value="ECO:0007669"/>
    <property type="project" value="UniProtKB-UniRule"/>
</dbReference>
<keyword evidence="6 14" id="KW-0349">Heme</keyword>
<evidence type="ECO:0000313" key="17">
    <source>
        <dbReference type="Proteomes" id="UP000050874"/>
    </source>
</evidence>
<dbReference type="InterPro" id="IPR005265">
    <property type="entry name" value="HemJ-like"/>
</dbReference>
<dbReference type="PANTHER" id="PTHR40255">
    <property type="entry name" value="UPF0093 MEMBRANE PROTEIN SLR1790"/>
    <property type="match status" value="1"/>
</dbReference>
<evidence type="ECO:0000256" key="11">
    <source>
        <dbReference type="ARBA" id="ARBA00023004"/>
    </source>
</evidence>
<evidence type="ECO:0000256" key="13">
    <source>
        <dbReference type="ARBA" id="ARBA00048390"/>
    </source>
</evidence>
<comment type="similarity">
    <text evidence="3 14">Belongs to the HemJ family.</text>
</comment>
<dbReference type="EMBL" id="LIAV01000012">
    <property type="protein sequence ID" value="KRO41261.1"/>
    <property type="molecule type" value="Genomic_DNA"/>
</dbReference>
<evidence type="ECO:0000256" key="8">
    <source>
        <dbReference type="ARBA" id="ARBA00022723"/>
    </source>
</evidence>
<proteinExistence type="inferred from homology"/>
<comment type="caution">
    <text evidence="16">The sequence shown here is derived from an EMBL/GenBank/DDBJ whole genome shotgun (WGS) entry which is preliminary data.</text>
</comment>
<evidence type="ECO:0000256" key="9">
    <source>
        <dbReference type="ARBA" id="ARBA00022989"/>
    </source>
</evidence>
<evidence type="ECO:0000256" key="7">
    <source>
        <dbReference type="ARBA" id="ARBA00022692"/>
    </source>
</evidence>
<evidence type="ECO:0000256" key="6">
    <source>
        <dbReference type="ARBA" id="ARBA00022617"/>
    </source>
</evidence>
<dbReference type="PANTHER" id="PTHR40255:SF1">
    <property type="entry name" value="PROTOPORPHYRINOGEN IX OXIDASE"/>
    <property type="match status" value="1"/>
</dbReference>
<comment type="cofactor">
    <cofactor evidence="14">
        <name>heme b</name>
        <dbReference type="ChEBI" id="CHEBI:60344"/>
    </cofactor>
    <text evidence="14">Binds 1 heme b (iron(II)-protoporphyrin IX) group per subunit.</text>
</comment>
<dbReference type="GO" id="GO:0005886">
    <property type="term" value="C:plasma membrane"/>
    <property type="evidence" value="ECO:0007669"/>
    <property type="project" value="UniProtKB-SubCell"/>
</dbReference>
<gene>
    <name evidence="16" type="ORF">ABR63_02985</name>
</gene>
<evidence type="ECO:0000256" key="12">
    <source>
        <dbReference type="ARBA" id="ARBA00023136"/>
    </source>
</evidence>
<dbReference type="EC" id="1.3.99.-" evidence="14"/>
<dbReference type="GO" id="GO:0006782">
    <property type="term" value="P:protoporphyrinogen IX biosynthetic process"/>
    <property type="evidence" value="ECO:0007669"/>
    <property type="project" value="UniProtKB-UniRule"/>
</dbReference>
<evidence type="ECO:0000313" key="16">
    <source>
        <dbReference type="EMBL" id="KRO41261.1"/>
    </source>
</evidence>
<evidence type="ECO:0000256" key="1">
    <source>
        <dbReference type="ARBA" id="ARBA00004651"/>
    </source>
</evidence>
<accession>A0A0R2PYG6</accession>
<sequence length="129" mass="14726">MVSWFAGIFYLPRLFVYHVESESMDVQNQLCVMEKKLFKFITPLGILAMVFGVLMGLLSSDLGAFFSQNWIIVKLAVVLALIGYQAFCWKILKELKSQNHNWTGFKLRLFNEAPVLLLLVGITAAVFKF</sequence>
<evidence type="ECO:0000256" key="2">
    <source>
        <dbReference type="ARBA" id="ARBA00005073"/>
    </source>
</evidence>
<evidence type="ECO:0000256" key="3">
    <source>
        <dbReference type="ARBA" id="ARBA00006501"/>
    </source>
</evidence>
<comment type="pathway">
    <text evidence="2 14">Porphyrin-containing compound metabolism; protoporphyrin-IX biosynthesis; protoporphyrin-IX from protoporphyrinogen-IX: step 1/1.</text>
</comment>
<keyword evidence="7 15" id="KW-0812">Transmembrane</keyword>
<protein>
    <recommendedName>
        <fullName evidence="4 14">Protoporphyrinogen IX oxidase</fullName>
        <ecNumber evidence="14">1.3.99.-</ecNumber>
    </recommendedName>
</protein>
<comment type="subcellular location">
    <subcellularLocation>
        <location evidence="1">Cell membrane</location>
        <topology evidence="1">Multi-pass membrane protein</topology>
    </subcellularLocation>
</comment>
<dbReference type="Proteomes" id="UP000050874">
    <property type="component" value="Unassembled WGS sequence"/>
</dbReference>
<keyword evidence="9 15" id="KW-1133">Transmembrane helix</keyword>
<dbReference type="GO" id="GO:0046872">
    <property type="term" value="F:metal ion binding"/>
    <property type="evidence" value="ECO:0007669"/>
    <property type="project" value="UniProtKB-UniRule"/>
</dbReference>
<organism evidence="16 17">
    <name type="scientific">SAR86 cluster bacterium BACL1 MAG-120920-bin57</name>
    <dbReference type="NCBI Taxonomy" id="1655571"/>
    <lineage>
        <taxon>Bacteria</taxon>
        <taxon>Pseudomonadati</taxon>
        <taxon>Pseudomonadota</taxon>
        <taxon>Gammaproteobacteria</taxon>
        <taxon>SAR86 cluster</taxon>
    </lineage>
</organism>
<evidence type="ECO:0000256" key="10">
    <source>
        <dbReference type="ARBA" id="ARBA00023002"/>
    </source>
</evidence>
<keyword evidence="11 14" id="KW-0408">Iron</keyword>
<dbReference type="PIRSF" id="PIRSF004638">
    <property type="entry name" value="UCP004638"/>
    <property type="match status" value="1"/>
</dbReference>
<evidence type="ECO:0000256" key="14">
    <source>
        <dbReference type="PIRNR" id="PIRNR004638"/>
    </source>
</evidence>
<feature type="transmembrane region" description="Helical" evidence="15">
    <location>
        <begin position="70"/>
        <end position="89"/>
    </location>
</feature>
<evidence type="ECO:0000256" key="4">
    <source>
        <dbReference type="ARBA" id="ARBA00017504"/>
    </source>
</evidence>
<keyword evidence="8 14" id="KW-0479">Metal-binding</keyword>
<dbReference type="UniPathway" id="UPA00251">
    <property type="reaction ID" value="UER00324"/>
</dbReference>
<keyword evidence="10" id="KW-0560">Oxidoreductase</keyword>
<evidence type="ECO:0000256" key="5">
    <source>
        <dbReference type="ARBA" id="ARBA00022475"/>
    </source>
</evidence>
<keyword evidence="5 14" id="KW-1003">Cell membrane</keyword>